<dbReference type="AlphaFoldDB" id="A0A0W1R7F1"/>
<dbReference type="STRING" id="1514971.AUR64_15595"/>
<dbReference type="PANTHER" id="PTHR40700:SF1">
    <property type="entry name" value="DUF63 DOMAIN-CONTAINING PROTEIN"/>
    <property type="match status" value="1"/>
</dbReference>
<gene>
    <name evidence="2" type="ORF">AUR64_15595</name>
</gene>
<evidence type="ECO:0008006" key="4">
    <source>
        <dbReference type="Google" id="ProtNLM"/>
    </source>
</evidence>
<feature type="transmembrane region" description="Helical" evidence="1">
    <location>
        <begin position="102"/>
        <end position="125"/>
    </location>
</feature>
<keyword evidence="1" id="KW-0812">Transmembrane</keyword>
<evidence type="ECO:0000313" key="3">
    <source>
        <dbReference type="Proteomes" id="UP000054387"/>
    </source>
</evidence>
<feature type="transmembrane region" description="Helical" evidence="1">
    <location>
        <begin position="208"/>
        <end position="232"/>
    </location>
</feature>
<feature type="transmembrane region" description="Helical" evidence="1">
    <location>
        <begin position="244"/>
        <end position="267"/>
    </location>
</feature>
<sequence>MQVLPEGFALPPLPYLLALVVGLAAVGYAFYRRRPALTDRHVLALAPWMVTGSALHVAYALGVLPAVVDPLMGTPSVYLTVGVVAGGVWVVADALNWPVPTALAVTGVVAAIPAVGLPVSAALAAGSFSPFWSTVALVVSLVLAAVAWTALKTIRPETTVTHWAGALAVFGHTLDGVSTAVGLDVLSFGERTPLSRLIFEFAAELPTADIIGTGWLFVLVKLLLAGFVVSIMADYVREEPSEGLLLLTLVAAVGLGPGVHNLILFAVA</sequence>
<dbReference type="Pfam" id="PF01889">
    <property type="entry name" value="DUF63"/>
    <property type="match status" value="1"/>
</dbReference>
<dbReference type="PANTHER" id="PTHR40700">
    <property type="entry name" value="HYPOTHETICAL MEMBRANE PROTEIN, CONSERVED, DUF63 FAMILY"/>
    <property type="match status" value="1"/>
</dbReference>
<name>A0A0W1R7F1_9EURY</name>
<dbReference type="RefSeq" id="WP_058582368.1">
    <property type="nucleotide sequence ID" value="NZ_LOPU01000029.1"/>
</dbReference>
<feature type="transmembrane region" description="Helical" evidence="1">
    <location>
        <begin position="76"/>
        <end position="95"/>
    </location>
</feature>
<evidence type="ECO:0000256" key="1">
    <source>
        <dbReference type="SAM" id="Phobius"/>
    </source>
</evidence>
<accession>A0A0W1R7F1</accession>
<keyword evidence="1" id="KW-1133">Transmembrane helix</keyword>
<dbReference type="EMBL" id="LOPU01000029">
    <property type="protein sequence ID" value="KTG09215.1"/>
    <property type="molecule type" value="Genomic_DNA"/>
</dbReference>
<evidence type="ECO:0000313" key="2">
    <source>
        <dbReference type="EMBL" id="KTG09215.1"/>
    </source>
</evidence>
<feature type="transmembrane region" description="Helical" evidence="1">
    <location>
        <begin position="43"/>
        <end position="64"/>
    </location>
</feature>
<dbReference type="InterPro" id="IPR002749">
    <property type="entry name" value="DUF63"/>
</dbReference>
<dbReference type="Proteomes" id="UP000054387">
    <property type="component" value="Unassembled WGS sequence"/>
</dbReference>
<organism evidence="2 3">
    <name type="scientific">Haloprofundus marisrubri</name>
    <dbReference type="NCBI Taxonomy" id="1514971"/>
    <lineage>
        <taxon>Archaea</taxon>
        <taxon>Methanobacteriati</taxon>
        <taxon>Methanobacteriota</taxon>
        <taxon>Stenosarchaea group</taxon>
        <taxon>Halobacteria</taxon>
        <taxon>Halobacteriales</taxon>
        <taxon>Haloferacaceae</taxon>
        <taxon>Haloprofundus</taxon>
    </lineage>
</organism>
<keyword evidence="3" id="KW-1185">Reference proteome</keyword>
<comment type="caution">
    <text evidence="2">The sequence shown here is derived from an EMBL/GenBank/DDBJ whole genome shotgun (WGS) entry which is preliminary data.</text>
</comment>
<dbReference type="OrthoDB" id="308209at2157"/>
<keyword evidence="1" id="KW-0472">Membrane</keyword>
<reference evidence="2 3" key="1">
    <citation type="submission" date="2015-12" db="EMBL/GenBank/DDBJ databases">
        <title>Haloprofundus marisrubri gen. nov., sp. nov., an extremely halophilic archaeon isolated from the Discovery deep brine-seawater interface in the Red Sea.</title>
        <authorList>
            <person name="Zhang G."/>
            <person name="Stingl U."/>
            <person name="Rashid M."/>
        </authorList>
    </citation>
    <scope>NUCLEOTIDE SEQUENCE [LARGE SCALE GENOMIC DNA]</scope>
    <source>
        <strain evidence="2 3">SB9</strain>
    </source>
</reference>
<feature type="transmembrane region" description="Helical" evidence="1">
    <location>
        <begin position="12"/>
        <end position="31"/>
    </location>
</feature>
<proteinExistence type="predicted"/>
<protein>
    <recommendedName>
        <fullName evidence="4">DUF63 domain-containing protein</fullName>
    </recommendedName>
</protein>
<feature type="transmembrane region" description="Helical" evidence="1">
    <location>
        <begin position="131"/>
        <end position="151"/>
    </location>
</feature>